<dbReference type="EMBL" id="HG973373">
    <property type="protein sequence ID" value="CDO67912.1"/>
    <property type="molecule type" value="mRNA"/>
</dbReference>
<dbReference type="GO" id="GO:0035567">
    <property type="term" value="P:non-canonical Wnt signaling pathway"/>
    <property type="evidence" value="ECO:0007669"/>
    <property type="project" value="TreeGrafter"/>
</dbReference>
<sequence length="593" mass="65787">MVVFRVSTVLVFALSALAPACWAQNDLISSLDDTFKNERCEPLDATQVATCRDVGYNSTLLPNRLGHNTQKDAGLIANQYFPLIEVNCYDKLQFFVCAVYLPMCLPDYPQYLPPCRSICLQAKSKCEPLMQQFGFHWPEDLRCDKFPESSTDDQLCAGNDTLPPRPTSRPGLNLIGGTARPIGGIATTDLPATRPPYNKKRIPCGQQHFYRKEDRDTSRYWVGVWATLCFLSSVLVVATYCIDRERFNYPERPVIYLAGCYVMFSFGYLVSLMVGDNIACADGYAVQPDEAGAGCIIVAFLLYFSWMAAALWWVTLAFTWFLAASLKWAPEGIGKHFFKYHVFSWGVAIVQTVLLMALKKVDADELTGACFVGYFDDKSLAGFVIGPLCVYLIIGALLFLYGFMSLVNIRSVIRQSAGGHRTDKLEKLMVRVAVFSILYAIPTAVVLGCLFVEHSEKPSWKYPMDGSCNAGYPGPAEGSNCDGVPAKPALFMLRLFMVLIVGLASGIWIWSTKTLESWGRRFGRSNSARAQYQATRIRSDSSTGGHNSHVPSAMTSMTGVTPSINTSNSGMPMHQSMHMYPQMQQAQYIPGGY</sequence>
<proteinExistence type="evidence at transcript level"/>
<dbReference type="Pfam" id="PF01534">
    <property type="entry name" value="Frizzled"/>
    <property type="match status" value="1"/>
</dbReference>
<accession>A0A077SMV2</accession>
<dbReference type="SMART" id="SM00063">
    <property type="entry name" value="FRI"/>
    <property type="match status" value="1"/>
</dbReference>
<reference evidence="15" key="1">
    <citation type="journal article" date="2014" name="Nat. Commun.">
        <title>Developmental gene expression provides clues to relationships between sponge and eumetazoan body plans.</title>
        <authorList>
            <person name="Leininger S."/>
            <person name="Adamski M."/>
            <person name="Bergum B."/>
            <person name="Guder C."/>
            <person name="Liu J."/>
            <person name="Laplante M."/>
            <person name="Brate J."/>
            <person name="Hoffmann F."/>
            <person name="Fortunato S."/>
            <person name="Jordal S."/>
            <person name="Rapp H.T."/>
            <person name="Adamska M."/>
        </authorList>
    </citation>
    <scope>NUCLEOTIDE SEQUENCE</scope>
</reference>
<name>A0A077SMV2_9METZ</name>
<feature type="signal peptide" evidence="12">
    <location>
        <begin position="1"/>
        <end position="23"/>
    </location>
</feature>
<dbReference type="InterPro" id="IPR015526">
    <property type="entry name" value="Frizzled/SFRP"/>
</dbReference>
<feature type="transmembrane region" description="Helical" evidence="11">
    <location>
        <begin position="491"/>
        <end position="511"/>
    </location>
</feature>
<feature type="domain" description="G-protein coupled receptors family 2 profile 2" evidence="14">
    <location>
        <begin position="218"/>
        <end position="517"/>
    </location>
</feature>
<feature type="transmembrane region" description="Helical" evidence="11">
    <location>
        <begin position="428"/>
        <end position="453"/>
    </location>
</feature>
<dbReference type="Gene3D" id="1.20.1070.10">
    <property type="entry name" value="Rhodopsin 7-helix transmembrane proteins"/>
    <property type="match status" value="1"/>
</dbReference>
<keyword evidence="12" id="KW-0732">Signal</keyword>
<dbReference type="SUPFAM" id="SSF63501">
    <property type="entry name" value="Frizzled cysteine-rich domain"/>
    <property type="match status" value="1"/>
</dbReference>
<organism evidence="15">
    <name type="scientific">Sycon ciliatum</name>
    <dbReference type="NCBI Taxonomy" id="27933"/>
    <lineage>
        <taxon>Eukaryota</taxon>
        <taxon>Metazoa</taxon>
        <taxon>Porifera</taxon>
        <taxon>Calcarea</taxon>
        <taxon>Calcaronea</taxon>
        <taxon>Leucosolenida</taxon>
        <taxon>Sycettidae</taxon>
        <taxon>Sycon</taxon>
    </lineage>
</organism>
<evidence type="ECO:0000256" key="12">
    <source>
        <dbReference type="SAM" id="SignalP"/>
    </source>
</evidence>
<feature type="domain" description="FZ" evidence="13">
    <location>
        <begin position="35"/>
        <end position="159"/>
    </location>
</feature>
<feature type="disulfide bond" evidence="9">
    <location>
        <begin position="115"/>
        <end position="156"/>
    </location>
</feature>
<feature type="transmembrane region" description="Helical" evidence="11">
    <location>
        <begin position="342"/>
        <end position="361"/>
    </location>
</feature>
<feature type="transmembrane region" description="Helical" evidence="11">
    <location>
        <begin position="381"/>
        <end position="407"/>
    </location>
</feature>
<dbReference type="SMART" id="SM01330">
    <property type="entry name" value="Frizzled"/>
    <property type="match status" value="1"/>
</dbReference>
<feature type="chain" id="PRO_5001724114" evidence="12">
    <location>
        <begin position="24"/>
        <end position="593"/>
    </location>
</feature>
<evidence type="ECO:0000256" key="6">
    <source>
        <dbReference type="ARBA" id="ARBA00023136"/>
    </source>
</evidence>
<keyword evidence="5 11" id="KW-1133">Transmembrane helix</keyword>
<feature type="transmembrane region" description="Helical" evidence="11">
    <location>
        <begin position="254"/>
        <end position="271"/>
    </location>
</feature>
<evidence type="ECO:0000256" key="4">
    <source>
        <dbReference type="ARBA" id="ARBA00022692"/>
    </source>
</evidence>
<keyword evidence="7 9" id="KW-1015">Disulfide bond</keyword>
<dbReference type="InterPro" id="IPR036790">
    <property type="entry name" value="Frizzled_dom_sf"/>
</dbReference>
<dbReference type="GO" id="GO:0042813">
    <property type="term" value="F:Wnt receptor activity"/>
    <property type="evidence" value="ECO:0007669"/>
    <property type="project" value="TreeGrafter"/>
</dbReference>
<evidence type="ECO:0000256" key="8">
    <source>
        <dbReference type="ARBA" id="ARBA00023170"/>
    </source>
</evidence>
<comment type="caution">
    <text evidence="9">Lacks conserved residue(s) required for the propagation of feature annotation.</text>
</comment>
<evidence type="ECO:0000256" key="7">
    <source>
        <dbReference type="ARBA" id="ARBA00023157"/>
    </source>
</evidence>
<evidence type="ECO:0000259" key="13">
    <source>
        <dbReference type="PROSITE" id="PS50038"/>
    </source>
</evidence>
<evidence type="ECO:0000256" key="3">
    <source>
        <dbReference type="ARBA" id="ARBA00022473"/>
    </source>
</evidence>
<protein>
    <submittedName>
        <fullName evidence="15">Frizzled D SciFzdD</fullName>
    </submittedName>
</protein>
<dbReference type="PROSITE" id="PS50038">
    <property type="entry name" value="FZ"/>
    <property type="match status" value="1"/>
</dbReference>
<comment type="similarity">
    <text evidence="2">Belongs to the G-protein coupled receptor Fz/Smo family.</text>
</comment>
<keyword evidence="8" id="KW-0675">Receptor</keyword>
<evidence type="ECO:0000256" key="2">
    <source>
        <dbReference type="ARBA" id="ARBA00008077"/>
    </source>
</evidence>
<feature type="transmembrane region" description="Helical" evidence="11">
    <location>
        <begin position="291"/>
        <end position="322"/>
    </location>
</feature>
<dbReference type="PANTHER" id="PTHR11309">
    <property type="entry name" value="FRIZZLED"/>
    <property type="match status" value="1"/>
</dbReference>
<dbReference type="Gene3D" id="1.10.2000.10">
    <property type="entry name" value="Frizzled cysteine-rich domain"/>
    <property type="match status" value="1"/>
</dbReference>
<evidence type="ECO:0000256" key="5">
    <source>
        <dbReference type="ARBA" id="ARBA00022989"/>
    </source>
</evidence>
<evidence type="ECO:0000313" key="15">
    <source>
        <dbReference type="EMBL" id="CDO67912.1"/>
    </source>
</evidence>
<gene>
    <name evidence="15" type="primary">FzdD</name>
</gene>
<dbReference type="InterPro" id="IPR017981">
    <property type="entry name" value="GPCR_2-like_7TM"/>
</dbReference>
<feature type="disulfide bond" evidence="9">
    <location>
        <begin position="88"/>
        <end position="126"/>
    </location>
</feature>
<comment type="subcellular location">
    <subcellularLocation>
        <location evidence="1">Membrane</location>
        <topology evidence="1">Multi-pass membrane protein</topology>
    </subcellularLocation>
</comment>
<dbReference type="GO" id="GO:0005886">
    <property type="term" value="C:plasma membrane"/>
    <property type="evidence" value="ECO:0007669"/>
    <property type="project" value="TreeGrafter"/>
</dbReference>
<dbReference type="GO" id="GO:0017147">
    <property type="term" value="F:Wnt-protein binding"/>
    <property type="evidence" value="ECO:0007669"/>
    <property type="project" value="TreeGrafter"/>
</dbReference>
<feature type="transmembrane region" description="Helical" evidence="11">
    <location>
        <begin position="220"/>
        <end position="242"/>
    </location>
</feature>
<dbReference type="AlphaFoldDB" id="A0A077SMV2"/>
<dbReference type="Pfam" id="PF01392">
    <property type="entry name" value="Fz"/>
    <property type="match status" value="1"/>
</dbReference>
<keyword evidence="6 11" id="KW-0472">Membrane</keyword>
<evidence type="ECO:0000256" key="11">
    <source>
        <dbReference type="SAM" id="Phobius"/>
    </source>
</evidence>
<evidence type="ECO:0000259" key="14">
    <source>
        <dbReference type="PROSITE" id="PS50261"/>
    </source>
</evidence>
<dbReference type="GO" id="GO:0060070">
    <property type="term" value="P:canonical Wnt signaling pathway"/>
    <property type="evidence" value="ECO:0007669"/>
    <property type="project" value="TreeGrafter"/>
</dbReference>
<keyword evidence="3" id="KW-0217">Developmental protein</keyword>
<feature type="disulfide bond" evidence="9">
    <location>
        <begin position="51"/>
        <end position="97"/>
    </location>
</feature>
<feature type="region of interest" description="Disordered" evidence="10">
    <location>
        <begin position="535"/>
        <end position="558"/>
    </location>
</feature>
<dbReference type="PRINTS" id="PR00489">
    <property type="entry name" value="FRIZZLED"/>
</dbReference>
<dbReference type="InterPro" id="IPR020067">
    <property type="entry name" value="Frizzled_dom"/>
</dbReference>
<dbReference type="PROSITE" id="PS50261">
    <property type="entry name" value="G_PROTEIN_RECEP_F2_4"/>
    <property type="match status" value="1"/>
</dbReference>
<feature type="disulfide bond" evidence="9">
    <location>
        <begin position="119"/>
        <end position="143"/>
    </location>
</feature>
<evidence type="ECO:0000256" key="9">
    <source>
        <dbReference type="PROSITE-ProRule" id="PRU00090"/>
    </source>
</evidence>
<evidence type="ECO:0000256" key="1">
    <source>
        <dbReference type="ARBA" id="ARBA00004141"/>
    </source>
</evidence>
<evidence type="ECO:0000256" key="10">
    <source>
        <dbReference type="SAM" id="MobiDB-lite"/>
    </source>
</evidence>
<keyword evidence="4 11" id="KW-0812">Transmembrane</keyword>
<dbReference type="InterPro" id="IPR000539">
    <property type="entry name" value="Frizzled/Smoothened_7TM"/>
</dbReference>